<evidence type="ECO:0000313" key="2">
    <source>
        <dbReference type="EMBL" id="MEZ7514289.1"/>
    </source>
</evidence>
<proteinExistence type="predicted"/>
<dbReference type="Pfam" id="PF00535">
    <property type="entry name" value="Glycos_transf_2"/>
    <property type="match status" value="1"/>
</dbReference>
<dbReference type="GO" id="GO:0016757">
    <property type="term" value="F:glycosyltransferase activity"/>
    <property type="evidence" value="ECO:0007669"/>
    <property type="project" value="UniProtKB-KW"/>
</dbReference>
<evidence type="ECO:0000313" key="3">
    <source>
        <dbReference type="Proteomes" id="UP001568894"/>
    </source>
</evidence>
<dbReference type="PANTHER" id="PTHR43179">
    <property type="entry name" value="RHAMNOSYLTRANSFERASE WBBL"/>
    <property type="match status" value="1"/>
</dbReference>
<dbReference type="EC" id="2.4.-.-" evidence="2"/>
<dbReference type="RefSeq" id="WP_371567953.1">
    <property type="nucleotide sequence ID" value="NZ_JASMRN010000002.1"/>
</dbReference>
<dbReference type="Gene3D" id="3.90.550.10">
    <property type="entry name" value="Spore Coat Polysaccharide Biosynthesis Protein SpsA, Chain A"/>
    <property type="match status" value="1"/>
</dbReference>
<keyword evidence="2" id="KW-0808">Transferase</keyword>
<keyword evidence="2" id="KW-0328">Glycosyltransferase</keyword>
<dbReference type="Proteomes" id="UP001568894">
    <property type="component" value="Unassembled WGS sequence"/>
</dbReference>
<dbReference type="InterPro" id="IPR029044">
    <property type="entry name" value="Nucleotide-diphossugar_trans"/>
</dbReference>
<name>A0ABV4K9F5_9FLAO</name>
<protein>
    <submittedName>
        <fullName evidence="2">Glycosyltransferase family 2 protein</fullName>
        <ecNumber evidence="2">2.4.-.-</ecNumber>
    </submittedName>
</protein>
<dbReference type="InterPro" id="IPR001173">
    <property type="entry name" value="Glyco_trans_2-like"/>
</dbReference>
<sequence>MASSKIMINLSIVLYKTSELDIKNILSSLMYVHSSYKLYVIDNSPTDELRNYFENEKFIEYFHNPSNPGFGASHNIALKKSIQDEVDFHFVINPDVYFLEDVVTKMTNYMSTNKNVGMMMPQILNIDGSIQNLPKLLPSPFSIVLRKIKGPKIIYDRFINKYELRNVVKNKIYSTPILSGCFTLFRVDALKNIGVYDDQFFMYFEDWDISRRMHQKFETIYFPKVSVFHGYESGANKNKKLFKIFISSAKKYFDKWGWFFDSERLVINKRTLNQF</sequence>
<reference evidence="2 3" key="1">
    <citation type="submission" date="2023-05" db="EMBL/GenBank/DDBJ databases">
        <title>Adaptations of aquatic viruses from atmosphere-close ecosystems of the Central Arctic Ocean.</title>
        <authorList>
            <person name="Rahlff J."/>
            <person name="Holmfeldt K."/>
        </authorList>
    </citation>
    <scope>NUCLEOTIDE SEQUENCE [LARGE SCALE GENOMIC DNA]</scope>
    <source>
        <strain evidence="2 3">Arc14</strain>
    </source>
</reference>
<evidence type="ECO:0000259" key="1">
    <source>
        <dbReference type="Pfam" id="PF00535"/>
    </source>
</evidence>
<dbReference type="PANTHER" id="PTHR43179:SF10">
    <property type="entry name" value="GLYCOSYL TRANSFERASE"/>
    <property type="match status" value="1"/>
</dbReference>
<organism evidence="2 3">
    <name type="scientific">Flavobacterium frigidarium</name>
    <dbReference type="NCBI Taxonomy" id="99286"/>
    <lineage>
        <taxon>Bacteria</taxon>
        <taxon>Pseudomonadati</taxon>
        <taxon>Bacteroidota</taxon>
        <taxon>Flavobacteriia</taxon>
        <taxon>Flavobacteriales</taxon>
        <taxon>Flavobacteriaceae</taxon>
        <taxon>Flavobacterium</taxon>
    </lineage>
</organism>
<dbReference type="EMBL" id="JASMRN010000002">
    <property type="protein sequence ID" value="MEZ7514289.1"/>
    <property type="molecule type" value="Genomic_DNA"/>
</dbReference>
<accession>A0ABV4K9F5</accession>
<comment type="caution">
    <text evidence="2">The sequence shown here is derived from an EMBL/GenBank/DDBJ whole genome shotgun (WGS) entry which is preliminary data.</text>
</comment>
<dbReference type="SUPFAM" id="SSF53448">
    <property type="entry name" value="Nucleotide-diphospho-sugar transferases"/>
    <property type="match status" value="1"/>
</dbReference>
<keyword evidence="3" id="KW-1185">Reference proteome</keyword>
<gene>
    <name evidence="2" type="ORF">QO192_03225</name>
</gene>
<feature type="domain" description="Glycosyltransferase 2-like" evidence="1">
    <location>
        <begin position="19"/>
        <end position="193"/>
    </location>
</feature>